<protein>
    <submittedName>
        <fullName evidence="3">Helix-turn-helix domain-containing protein</fullName>
    </submittedName>
</protein>
<dbReference type="EMBL" id="JAJEQX010000034">
    <property type="protein sequence ID" value="MCC2255749.1"/>
    <property type="molecule type" value="Genomic_DNA"/>
</dbReference>
<evidence type="ECO:0000259" key="2">
    <source>
        <dbReference type="Pfam" id="PF13556"/>
    </source>
</evidence>
<dbReference type="Proteomes" id="UP001198151">
    <property type="component" value="Unassembled WGS sequence"/>
</dbReference>
<organism evidence="3 4">
    <name type="scientific">Ruminococcus turbiniformis</name>
    <dbReference type="NCBI Taxonomy" id="2881258"/>
    <lineage>
        <taxon>Bacteria</taxon>
        <taxon>Bacillati</taxon>
        <taxon>Bacillota</taxon>
        <taxon>Clostridia</taxon>
        <taxon>Eubacteriales</taxon>
        <taxon>Oscillospiraceae</taxon>
        <taxon>Ruminococcus</taxon>
    </lineage>
</organism>
<dbReference type="PANTHER" id="PTHR33744:SF15">
    <property type="entry name" value="CARBOHYDRATE DIACID REGULATOR"/>
    <property type="match status" value="1"/>
</dbReference>
<feature type="domain" description="PucR C-terminal helix-turn-helix" evidence="2">
    <location>
        <begin position="321"/>
        <end position="360"/>
    </location>
</feature>
<dbReference type="PANTHER" id="PTHR33744">
    <property type="entry name" value="CARBOHYDRATE DIACID REGULATOR"/>
    <property type="match status" value="1"/>
</dbReference>
<dbReference type="InterPro" id="IPR042070">
    <property type="entry name" value="PucR_C-HTH_sf"/>
</dbReference>
<sequence length="378" mass="43591">MLEVSLAEKLIEQITRYTSYNVNIMNEEGIIIASRNPERIGTFHEPAWQVIHGGKDIITVSDDNDYPGVSRGINMVIDIDGKREGVVGVTGEPEEIRPVALIIKMSIETMIRYESQKMRSLRRQTKKERLTDLLTGKDAPDPSVLRDLLRELNYPENVPRIPLLICVPEPHRQNVFDFLRRSPGRNSQDISLLYENDSVLIFKYPESDRPDNPDKLFSVCRREIEEYAEQVLGFCSHCGVECRIFVGTLQRSASRYHTAYRHCHWLREHTDGTGVIWFYDHAAQYLSQCLPAKELDQIFSAFDATLSDDLKKSFIELTGSLIRTDFNIAAAAKLSFMHKNTFVYKYNKIRDSLGFNPQNSPEDKWLMICLYLYLTRQG</sequence>
<keyword evidence="4" id="KW-1185">Reference proteome</keyword>
<accession>A0ABS8G4B0</accession>
<dbReference type="Pfam" id="PF13556">
    <property type="entry name" value="HTH_30"/>
    <property type="match status" value="1"/>
</dbReference>
<proteinExistence type="predicted"/>
<name>A0ABS8G4B0_9FIRM</name>
<evidence type="ECO:0000313" key="3">
    <source>
        <dbReference type="EMBL" id="MCC2255749.1"/>
    </source>
</evidence>
<dbReference type="Gene3D" id="1.10.10.2840">
    <property type="entry name" value="PucR C-terminal helix-turn-helix domain"/>
    <property type="match status" value="1"/>
</dbReference>
<gene>
    <name evidence="3" type="ORF">LKD70_15240</name>
</gene>
<reference evidence="3 4" key="1">
    <citation type="submission" date="2021-10" db="EMBL/GenBank/DDBJ databases">
        <title>Anaerobic single-cell dispensing facilitates the cultivation of human gut bacteria.</title>
        <authorList>
            <person name="Afrizal A."/>
        </authorList>
    </citation>
    <scope>NUCLEOTIDE SEQUENCE [LARGE SCALE GENOMIC DNA]</scope>
    <source>
        <strain evidence="3 4">CLA-AA-H200</strain>
    </source>
</reference>
<evidence type="ECO:0000313" key="4">
    <source>
        <dbReference type="Proteomes" id="UP001198151"/>
    </source>
</evidence>
<dbReference type="RefSeq" id="WP_227708730.1">
    <property type="nucleotide sequence ID" value="NZ_JAJEQX010000034.1"/>
</dbReference>
<dbReference type="InterPro" id="IPR008599">
    <property type="entry name" value="Diacid_rec"/>
</dbReference>
<evidence type="ECO:0000259" key="1">
    <source>
        <dbReference type="Pfam" id="PF05651"/>
    </source>
</evidence>
<dbReference type="InterPro" id="IPR025736">
    <property type="entry name" value="PucR_C-HTH_dom"/>
</dbReference>
<comment type="caution">
    <text evidence="3">The sequence shown here is derived from an EMBL/GenBank/DDBJ whole genome shotgun (WGS) entry which is preliminary data.</text>
</comment>
<dbReference type="Pfam" id="PF05651">
    <property type="entry name" value="Diacid_rec"/>
    <property type="match status" value="1"/>
</dbReference>
<dbReference type="InterPro" id="IPR051448">
    <property type="entry name" value="CdaR-like_regulators"/>
</dbReference>
<feature type="domain" description="Putative sugar diacid recognition" evidence="1">
    <location>
        <begin position="3"/>
        <end position="131"/>
    </location>
</feature>